<feature type="transmembrane region" description="Helical" evidence="6">
    <location>
        <begin position="226"/>
        <end position="246"/>
    </location>
</feature>
<evidence type="ECO:0000256" key="2">
    <source>
        <dbReference type="ARBA" id="ARBA00022475"/>
    </source>
</evidence>
<comment type="function">
    <text evidence="6">Gustatory receptor which mediates acceptance or avoidance behavior, depending on its substrates.</text>
</comment>
<dbReference type="Proteomes" id="UP000075920">
    <property type="component" value="Unassembled WGS sequence"/>
</dbReference>
<reference evidence="7" key="2">
    <citation type="submission" date="2020-05" db="UniProtKB">
        <authorList>
            <consortium name="EnsemblMetazoa"/>
        </authorList>
    </citation>
    <scope>IDENTIFICATION</scope>
    <source>
        <strain evidence="7">MINIMUS1</strain>
    </source>
</reference>
<comment type="caution">
    <text evidence="6">Lacks conserved residue(s) required for the propagation of feature annotation.</text>
</comment>
<comment type="subcellular location">
    <subcellularLocation>
        <location evidence="1 6">Cell membrane</location>
        <topology evidence="1 6">Multi-pass membrane protein</topology>
    </subcellularLocation>
</comment>
<keyword evidence="2 6" id="KW-1003">Cell membrane</keyword>
<keyword evidence="6" id="KW-0675">Receptor</keyword>
<evidence type="ECO:0000256" key="6">
    <source>
        <dbReference type="RuleBase" id="RU363108"/>
    </source>
</evidence>
<name>A0A182VW93_9DIPT</name>
<dbReference type="Pfam" id="PF08395">
    <property type="entry name" value="7tm_7"/>
    <property type="match status" value="1"/>
</dbReference>
<evidence type="ECO:0000256" key="1">
    <source>
        <dbReference type="ARBA" id="ARBA00004651"/>
    </source>
</evidence>
<evidence type="ECO:0000313" key="8">
    <source>
        <dbReference type="Proteomes" id="UP000075920"/>
    </source>
</evidence>
<dbReference type="GO" id="GO:0005886">
    <property type="term" value="C:plasma membrane"/>
    <property type="evidence" value="ECO:0007669"/>
    <property type="project" value="UniProtKB-SubCell"/>
</dbReference>
<dbReference type="GO" id="GO:0050909">
    <property type="term" value="P:sensory perception of taste"/>
    <property type="evidence" value="ECO:0007669"/>
    <property type="project" value="InterPro"/>
</dbReference>
<proteinExistence type="inferred from homology"/>
<dbReference type="EnsemblMetazoa" id="AMIN002342-RA">
    <property type="protein sequence ID" value="AMIN002342-PA"/>
    <property type="gene ID" value="AMIN002342"/>
</dbReference>
<keyword evidence="8" id="KW-1185">Reference proteome</keyword>
<protein>
    <recommendedName>
        <fullName evidence="6">Gustatory receptor</fullName>
    </recommendedName>
</protein>
<keyword evidence="6" id="KW-0807">Transducer</keyword>
<accession>A0A182VW93</accession>
<evidence type="ECO:0000256" key="4">
    <source>
        <dbReference type="ARBA" id="ARBA00022989"/>
    </source>
</evidence>
<evidence type="ECO:0000256" key="3">
    <source>
        <dbReference type="ARBA" id="ARBA00022692"/>
    </source>
</evidence>
<dbReference type="VEuPathDB" id="VectorBase:AMIN002342"/>
<feature type="transmembrane region" description="Helical" evidence="6">
    <location>
        <begin position="106"/>
        <end position="131"/>
    </location>
</feature>
<dbReference type="AlphaFoldDB" id="A0A182VW93"/>
<dbReference type="InterPro" id="IPR013604">
    <property type="entry name" value="7TM_chemorcpt"/>
</dbReference>
<evidence type="ECO:0000313" key="7">
    <source>
        <dbReference type="EnsemblMetazoa" id="AMIN002342-PA"/>
    </source>
</evidence>
<organism evidence="7 8">
    <name type="scientific">Anopheles minimus</name>
    <dbReference type="NCBI Taxonomy" id="112268"/>
    <lineage>
        <taxon>Eukaryota</taxon>
        <taxon>Metazoa</taxon>
        <taxon>Ecdysozoa</taxon>
        <taxon>Arthropoda</taxon>
        <taxon>Hexapoda</taxon>
        <taxon>Insecta</taxon>
        <taxon>Pterygota</taxon>
        <taxon>Neoptera</taxon>
        <taxon>Endopterygota</taxon>
        <taxon>Diptera</taxon>
        <taxon>Nematocera</taxon>
        <taxon>Culicoidea</taxon>
        <taxon>Culicidae</taxon>
        <taxon>Anophelinae</taxon>
        <taxon>Anopheles</taxon>
    </lineage>
</organism>
<dbReference type="GO" id="GO:0007165">
    <property type="term" value="P:signal transduction"/>
    <property type="evidence" value="ECO:0007669"/>
    <property type="project" value="UniProtKB-KW"/>
</dbReference>
<feature type="transmembrane region" description="Helical" evidence="6">
    <location>
        <begin position="66"/>
        <end position="86"/>
    </location>
</feature>
<feature type="transmembrane region" description="Helical" evidence="6">
    <location>
        <begin position="12"/>
        <end position="31"/>
    </location>
</feature>
<evidence type="ECO:0000256" key="5">
    <source>
        <dbReference type="ARBA" id="ARBA00023136"/>
    </source>
</evidence>
<sequence length="313" mass="36357">MNNGSMIVTYGIRTTLVGGMLGTSFGIMYLGRKWNSLIQLLQSIYQLDLKVTLVVTHIDLAGPNELFYFGGLCWLLFLMLLLSYNVGTVVYIDDRMVSWSMIFAQLYFNVIYFAAIYRCYCLACVLSFRFVHLNNALKLRFDTSNEERDGRWIDGTIYRDGTVQERIRIVQKLSELHHQLNEITIIVNAVYGDIILINMLVVMTFCAFNIFTLFKVYGSSDIRTLMFAVFNFGGSSFYTMMFMLFIHQFRKMSKEVINVIKFTGVWIHKAMNNETNGELIQSMVLFSRQIRNRSAVIRSRHVIFDWPFVFQVG</sequence>
<feature type="transmembrane region" description="Helical" evidence="6">
    <location>
        <begin position="194"/>
        <end position="214"/>
    </location>
</feature>
<keyword evidence="3 6" id="KW-0812">Transmembrane</keyword>
<dbReference type="STRING" id="112268.A0A182VW93"/>
<comment type="similarity">
    <text evidence="6">Belongs to the insect chemoreceptor superfamily. Gustatory receptor (GR) family.</text>
</comment>
<keyword evidence="5 6" id="KW-0472">Membrane</keyword>
<keyword evidence="4 6" id="KW-1133">Transmembrane helix</keyword>
<reference evidence="8" key="1">
    <citation type="submission" date="2013-03" db="EMBL/GenBank/DDBJ databases">
        <title>The Genome Sequence of Anopheles minimus MINIMUS1.</title>
        <authorList>
            <consortium name="The Broad Institute Genomics Platform"/>
            <person name="Neafsey D.E."/>
            <person name="Walton C."/>
            <person name="Walker B."/>
            <person name="Young S.K."/>
            <person name="Zeng Q."/>
            <person name="Gargeya S."/>
            <person name="Fitzgerald M."/>
            <person name="Haas B."/>
            <person name="Abouelleil A."/>
            <person name="Allen A.W."/>
            <person name="Alvarado L."/>
            <person name="Arachchi H.M."/>
            <person name="Berlin A.M."/>
            <person name="Chapman S.B."/>
            <person name="Gainer-Dewar J."/>
            <person name="Goldberg J."/>
            <person name="Griggs A."/>
            <person name="Gujja S."/>
            <person name="Hansen M."/>
            <person name="Howarth C."/>
            <person name="Imamovic A."/>
            <person name="Ireland A."/>
            <person name="Larimer J."/>
            <person name="McCowan C."/>
            <person name="Murphy C."/>
            <person name="Pearson M."/>
            <person name="Poon T.W."/>
            <person name="Priest M."/>
            <person name="Roberts A."/>
            <person name="Saif S."/>
            <person name="Shea T."/>
            <person name="Sisk P."/>
            <person name="Sykes S."/>
            <person name="Wortman J."/>
            <person name="Nusbaum C."/>
            <person name="Birren B."/>
        </authorList>
    </citation>
    <scope>NUCLEOTIDE SEQUENCE [LARGE SCALE GENOMIC DNA]</scope>
    <source>
        <strain evidence="8">MINIMUS1</strain>
    </source>
</reference>